<evidence type="ECO:0000256" key="1">
    <source>
        <dbReference type="ARBA" id="ARBA00007435"/>
    </source>
</evidence>
<dbReference type="PANTHER" id="PTHR34477">
    <property type="entry name" value="UPF0213 PROTEIN YHBQ"/>
    <property type="match status" value="1"/>
</dbReference>
<protein>
    <submittedName>
        <fullName evidence="3">Nuclease</fullName>
    </submittedName>
</protein>
<dbReference type="EMBL" id="BMDW01000022">
    <property type="protein sequence ID" value="GGA57854.1"/>
    <property type="molecule type" value="Genomic_DNA"/>
</dbReference>
<comment type="similarity">
    <text evidence="1">Belongs to the UPF0213 family.</text>
</comment>
<dbReference type="PROSITE" id="PS50164">
    <property type="entry name" value="GIY_YIG"/>
    <property type="match status" value="1"/>
</dbReference>
<evidence type="ECO:0000313" key="3">
    <source>
        <dbReference type="EMBL" id="GGA57854.1"/>
    </source>
</evidence>
<evidence type="ECO:0000313" key="4">
    <source>
        <dbReference type="Proteomes" id="UP000618591"/>
    </source>
</evidence>
<gene>
    <name evidence="3" type="ORF">GCM10011395_30240</name>
</gene>
<evidence type="ECO:0000259" key="2">
    <source>
        <dbReference type="PROSITE" id="PS50164"/>
    </source>
</evidence>
<comment type="caution">
    <text evidence="3">The sequence shown here is derived from an EMBL/GenBank/DDBJ whole genome shotgun (WGS) entry which is preliminary data.</text>
</comment>
<accession>A0ABQ1H5A1</accession>
<reference evidence="4" key="1">
    <citation type="journal article" date="2019" name="Int. J. Syst. Evol. Microbiol.">
        <title>The Global Catalogue of Microorganisms (GCM) 10K type strain sequencing project: providing services to taxonomists for standard genome sequencing and annotation.</title>
        <authorList>
            <consortium name="The Broad Institute Genomics Platform"/>
            <consortium name="The Broad Institute Genome Sequencing Center for Infectious Disease"/>
            <person name="Wu L."/>
            <person name="Ma J."/>
        </authorList>
    </citation>
    <scope>NUCLEOTIDE SEQUENCE [LARGE SCALE GENOMIC DNA]</scope>
    <source>
        <strain evidence="4">CGMCC 1.10106</strain>
    </source>
</reference>
<name>A0ABQ1H5A1_9SPHN</name>
<organism evidence="3 4">
    <name type="scientific">Sphingomonas psychrolutea</name>
    <dbReference type="NCBI Taxonomy" id="1259676"/>
    <lineage>
        <taxon>Bacteria</taxon>
        <taxon>Pseudomonadati</taxon>
        <taxon>Pseudomonadota</taxon>
        <taxon>Alphaproteobacteria</taxon>
        <taxon>Sphingomonadales</taxon>
        <taxon>Sphingomonadaceae</taxon>
        <taxon>Sphingomonas</taxon>
    </lineage>
</organism>
<dbReference type="SUPFAM" id="SSF82771">
    <property type="entry name" value="GIY-YIG endonuclease"/>
    <property type="match status" value="1"/>
</dbReference>
<dbReference type="InterPro" id="IPR035901">
    <property type="entry name" value="GIY-YIG_endonuc_sf"/>
</dbReference>
<dbReference type="PANTHER" id="PTHR34477:SF5">
    <property type="entry name" value="BSL5627 PROTEIN"/>
    <property type="match status" value="1"/>
</dbReference>
<keyword evidence="4" id="KW-1185">Reference proteome</keyword>
<dbReference type="Pfam" id="PF01541">
    <property type="entry name" value="GIY-YIG"/>
    <property type="match status" value="1"/>
</dbReference>
<dbReference type="InterPro" id="IPR050190">
    <property type="entry name" value="UPF0213_domain"/>
</dbReference>
<sequence>MTIERIPCVYIVASGYNGALYVGVTSNLIGRILQHRAGTFDGHTKKYRIKRLVYFEIAETMEAAIAREKQLKRYRRDWKRNLIERENPAWNDLAVGLGLSPVTA</sequence>
<dbReference type="CDD" id="cd10448">
    <property type="entry name" value="GIY-YIG_unchar_3"/>
    <property type="match status" value="1"/>
</dbReference>
<dbReference type="RefSeq" id="WP_188448964.1">
    <property type="nucleotide sequence ID" value="NZ_BMDW01000022.1"/>
</dbReference>
<dbReference type="InterPro" id="IPR000305">
    <property type="entry name" value="GIY-YIG_endonuc"/>
</dbReference>
<proteinExistence type="inferred from homology"/>
<dbReference type="Proteomes" id="UP000618591">
    <property type="component" value="Unassembled WGS sequence"/>
</dbReference>
<dbReference type="Gene3D" id="3.40.1440.10">
    <property type="entry name" value="GIY-YIG endonuclease"/>
    <property type="match status" value="1"/>
</dbReference>
<feature type="domain" description="GIY-YIG" evidence="2">
    <location>
        <begin position="5"/>
        <end position="82"/>
    </location>
</feature>